<keyword evidence="2" id="KW-0812">Transmembrane</keyword>
<feature type="transmembrane region" description="Helical" evidence="2">
    <location>
        <begin position="241"/>
        <end position="260"/>
    </location>
</feature>
<dbReference type="InterPro" id="IPR025326">
    <property type="entry name" value="DUF4232"/>
</dbReference>
<evidence type="ECO:0000313" key="5">
    <source>
        <dbReference type="EMBL" id="MBF9068735.1"/>
    </source>
</evidence>
<dbReference type="EMBL" id="JADPRT010000004">
    <property type="protein sequence ID" value="MBF9068735.1"/>
    <property type="molecule type" value="Genomic_DNA"/>
</dbReference>
<feature type="compositionally biased region" description="Low complexity" evidence="1">
    <location>
        <begin position="207"/>
        <end position="223"/>
    </location>
</feature>
<gene>
    <name evidence="5" type="ORF">I2501_11950</name>
</gene>
<feature type="compositionally biased region" description="Gly residues" evidence="1">
    <location>
        <begin position="197"/>
        <end position="206"/>
    </location>
</feature>
<keyword evidence="3" id="KW-0732">Signal</keyword>
<comment type="caution">
    <text evidence="5">The sequence shown here is derived from an EMBL/GenBank/DDBJ whole genome shotgun (WGS) entry which is preliminary data.</text>
</comment>
<name>A0A931FE29_9ACTN</name>
<dbReference type="Proteomes" id="UP000657385">
    <property type="component" value="Unassembled WGS sequence"/>
</dbReference>
<evidence type="ECO:0000259" key="4">
    <source>
        <dbReference type="Pfam" id="PF14016"/>
    </source>
</evidence>
<evidence type="ECO:0000256" key="1">
    <source>
        <dbReference type="SAM" id="MobiDB-lite"/>
    </source>
</evidence>
<keyword evidence="6" id="KW-1185">Reference proteome</keyword>
<dbReference type="AlphaFoldDB" id="A0A931FE29"/>
<organism evidence="5 6">
    <name type="scientific">Streptacidiphilus fuscans</name>
    <dbReference type="NCBI Taxonomy" id="2789292"/>
    <lineage>
        <taxon>Bacteria</taxon>
        <taxon>Bacillati</taxon>
        <taxon>Actinomycetota</taxon>
        <taxon>Actinomycetes</taxon>
        <taxon>Kitasatosporales</taxon>
        <taxon>Streptomycetaceae</taxon>
        <taxon>Streptacidiphilus</taxon>
    </lineage>
</organism>
<dbReference type="RefSeq" id="WP_196193891.1">
    <property type="nucleotide sequence ID" value="NZ_JADPRT010000004.1"/>
</dbReference>
<feature type="signal peptide" evidence="3">
    <location>
        <begin position="1"/>
        <end position="29"/>
    </location>
</feature>
<feature type="domain" description="DUF4232" evidence="4">
    <location>
        <begin position="41"/>
        <end position="167"/>
    </location>
</feature>
<reference evidence="5" key="1">
    <citation type="submission" date="2020-11" db="EMBL/GenBank/DDBJ databases">
        <title>Isolation and identification of active actinomycetes.</title>
        <authorList>
            <person name="Yu B."/>
        </authorList>
    </citation>
    <scope>NUCLEOTIDE SEQUENCE</scope>
    <source>
        <strain evidence="5">NEAU-YB345</strain>
    </source>
</reference>
<feature type="compositionally biased region" description="Low complexity" evidence="1">
    <location>
        <begin position="166"/>
        <end position="196"/>
    </location>
</feature>
<accession>A0A931FE29</accession>
<feature type="chain" id="PRO_5036721835" evidence="3">
    <location>
        <begin position="30"/>
        <end position="270"/>
    </location>
</feature>
<keyword evidence="2" id="KW-0472">Membrane</keyword>
<dbReference type="Pfam" id="PF14016">
    <property type="entry name" value="DUF4232"/>
    <property type="match status" value="1"/>
</dbReference>
<proteinExistence type="predicted"/>
<evidence type="ECO:0000313" key="6">
    <source>
        <dbReference type="Proteomes" id="UP000657385"/>
    </source>
</evidence>
<sequence length="270" mass="25997">MRSRTPAGIASAAIALAAAAVAFAPQANAATAEAATATPLCSASQLTAALGGGDAGAGQIYTYLVVTNHSSSACQVTGYPGLSMLDAHGAQIGVPATRESMTYNSVVLAPGASASDTIHTVNRQTNNPGECLPTSTDLRMYAPGSKVALTFAGKITDCDHTFSVTPFGPGNTGNPSNGPQPTQTPTGVPSATPTQGASGGNGGGTGTPTPSASASAEVTAVPSGAPDTGLASTSSGSGDTGLIVAGAAGVLVLGGAGAAARRRSRSRARG</sequence>
<evidence type="ECO:0000256" key="2">
    <source>
        <dbReference type="SAM" id="Phobius"/>
    </source>
</evidence>
<evidence type="ECO:0000256" key="3">
    <source>
        <dbReference type="SAM" id="SignalP"/>
    </source>
</evidence>
<feature type="region of interest" description="Disordered" evidence="1">
    <location>
        <begin position="166"/>
        <end position="241"/>
    </location>
</feature>
<protein>
    <submittedName>
        <fullName evidence="5">DUF4232 domain-containing protein</fullName>
    </submittedName>
</protein>
<keyword evidence="2" id="KW-1133">Transmembrane helix</keyword>